<dbReference type="EMBL" id="UGXK01000001">
    <property type="protein sequence ID" value="SUG74640.1"/>
    <property type="molecule type" value="Genomic_DNA"/>
</dbReference>
<reference evidence="1 2" key="1">
    <citation type="submission" date="2018-06" db="EMBL/GenBank/DDBJ databases">
        <authorList>
            <consortium name="Pathogen Informatics"/>
            <person name="Doyle S."/>
        </authorList>
    </citation>
    <scope>NUCLEOTIDE SEQUENCE [LARGE SCALE GENOMIC DNA]</scope>
    <source>
        <strain evidence="1 2">NCTC5798</strain>
    </source>
</reference>
<accession>A0A379V2J8</accession>
<evidence type="ECO:0000313" key="2">
    <source>
        <dbReference type="Proteomes" id="UP000255534"/>
    </source>
</evidence>
<protein>
    <submittedName>
        <fullName evidence="1">Uncharacterized protein</fullName>
    </submittedName>
</protein>
<evidence type="ECO:0000313" key="1">
    <source>
        <dbReference type="EMBL" id="SUG74640.1"/>
    </source>
</evidence>
<proteinExistence type="predicted"/>
<dbReference type="Proteomes" id="UP000255534">
    <property type="component" value="Unassembled WGS sequence"/>
</dbReference>
<name>A0A379V2J8_SALET</name>
<dbReference type="AlphaFoldDB" id="A0A379V2J8"/>
<organism evidence="1 2">
    <name type="scientific">Salmonella enterica I</name>
    <dbReference type="NCBI Taxonomy" id="59201"/>
    <lineage>
        <taxon>Bacteria</taxon>
        <taxon>Pseudomonadati</taxon>
        <taxon>Pseudomonadota</taxon>
        <taxon>Gammaproteobacteria</taxon>
        <taxon>Enterobacterales</taxon>
        <taxon>Enterobacteriaceae</taxon>
        <taxon>Salmonella</taxon>
    </lineage>
</organism>
<sequence length="35" mass="4174">MLPVDMLDENDIDQDLECLRLYFVQEQVSDDRMAL</sequence>
<gene>
    <name evidence="1" type="ORF">NCTC5798_05959</name>
</gene>